<evidence type="ECO:0000256" key="1">
    <source>
        <dbReference type="SAM" id="SignalP"/>
    </source>
</evidence>
<keyword evidence="1" id="KW-0732">Signal</keyword>
<comment type="caution">
    <text evidence="3">The sequence shown here is derived from an EMBL/GenBank/DDBJ whole genome shotgun (WGS) entry which is preliminary data.</text>
</comment>
<reference evidence="3 4" key="1">
    <citation type="submission" date="2024-03" db="EMBL/GenBank/DDBJ databases">
        <title>Ignisphaera cupida sp. nov., a hyperthermophilic hydrolytic archaeon from a hot spring of Kamchatka, and proposal of Ignisphaeraceae fam. nov.</title>
        <authorList>
            <person name="Podosokorskaya O.A."/>
            <person name="Elcheninov A.G."/>
            <person name="Maltseva A.I."/>
            <person name="Zayulina K.S."/>
            <person name="Novikov A."/>
            <person name="Merkel A.Y."/>
        </authorList>
    </citation>
    <scope>NUCLEOTIDE SEQUENCE [LARGE SCALE GENOMIC DNA]</scope>
    <source>
        <strain evidence="3 4">38H-sp</strain>
    </source>
</reference>
<organism evidence="3 4">
    <name type="scientific">Rarispira pelagica</name>
    <dbReference type="NCBI Taxonomy" id="3141764"/>
    <lineage>
        <taxon>Bacteria</taxon>
        <taxon>Pseudomonadati</taxon>
        <taxon>Spirochaetota</taxon>
        <taxon>Spirochaetia</taxon>
        <taxon>Winmispirales</taxon>
        <taxon>Winmispiraceae</taxon>
        <taxon>Rarispira</taxon>
    </lineage>
</organism>
<keyword evidence="4" id="KW-1185">Reference proteome</keyword>
<dbReference type="Proteomes" id="UP001466331">
    <property type="component" value="Unassembled WGS sequence"/>
</dbReference>
<name>A0ABU9U8V3_9SPIR</name>
<feature type="signal peptide" evidence="1">
    <location>
        <begin position="1"/>
        <end position="23"/>
    </location>
</feature>
<dbReference type="InterPro" id="IPR049475">
    <property type="entry name" value="Mann_GBD_bact"/>
</dbReference>
<feature type="domain" description="Mannanase galactose-binding" evidence="2">
    <location>
        <begin position="53"/>
        <end position="156"/>
    </location>
</feature>
<evidence type="ECO:0000313" key="3">
    <source>
        <dbReference type="EMBL" id="MEM5947098.1"/>
    </source>
</evidence>
<evidence type="ECO:0000259" key="2">
    <source>
        <dbReference type="Pfam" id="PF21253"/>
    </source>
</evidence>
<dbReference type="RefSeq" id="WP_420068551.1">
    <property type="nucleotide sequence ID" value="NZ_JBCHKQ010000001.1"/>
</dbReference>
<protein>
    <recommendedName>
        <fullName evidence="2">Mannanase galactose-binding domain-containing protein</fullName>
    </recommendedName>
</protein>
<feature type="chain" id="PRO_5047300169" description="Mannanase galactose-binding domain-containing protein" evidence="1">
    <location>
        <begin position="24"/>
        <end position="203"/>
    </location>
</feature>
<dbReference type="EMBL" id="JBCHKQ010000001">
    <property type="protein sequence ID" value="MEM5947098.1"/>
    <property type="molecule type" value="Genomic_DNA"/>
</dbReference>
<accession>A0ABU9U8V3</accession>
<sequence length="203" mass="22464">MKKAVIFFAIFMLLLAGCVSSKASDSGAVIVDATSANLWEGFEQRPFWFAVGNSWNDNDSSVEAKWNKEQVTEGKASLECEFKMNGLNGATFHTEEPVDNDWSGKKSLVVDFINTTDRDIEVALALSTGADWTWFESPTVILTPGENRDIYFSLSSGGFKCAASDWQYTAQVENLNSIRRVAFKFFADAGLEGSVIIDNLRLE</sequence>
<dbReference type="Pfam" id="PF21253">
    <property type="entry name" value="Mann_GBD_bact"/>
    <property type="match status" value="1"/>
</dbReference>
<evidence type="ECO:0000313" key="4">
    <source>
        <dbReference type="Proteomes" id="UP001466331"/>
    </source>
</evidence>
<gene>
    <name evidence="3" type="ORF">WKV44_00915</name>
</gene>
<dbReference type="PROSITE" id="PS51257">
    <property type="entry name" value="PROKAR_LIPOPROTEIN"/>
    <property type="match status" value="1"/>
</dbReference>
<dbReference type="Gene3D" id="2.60.120.260">
    <property type="entry name" value="Galactose-binding domain-like"/>
    <property type="match status" value="1"/>
</dbReference>
<proteinExistence type="predicted"/>